<dbReference type="GO" id="GO:0005524">
    <property type="term" value="F:ATP binding"/>
    <property type="evidence" value="ECO:0007669"/>
    <property type="project" value="InterPro"/>
</dbReference>
<dbReference type="GO" id="GO:0004672">
    <property type="term" value="F:protein kinase activity"/>
    <property type="evidence" value="ECO:0007669"/>
    <property type="project" value="InterPro"/>
</dbReference>
<evidence type="ECO:0000259" key="1">
    <source>
        <dbReference type="PROSITE" id="PS50011"/>
    </source>
</evidence>
<accession>A0A939S613</accession>
<dbReference type="PROSITE" id="PS50011">
    <property type="entry name" value="PROTEIN_KINASE_DOM"/>
    <property type="match status" value="1"/>
</dbReference>
<gene>
    <name evidence="3" type="ORF">J4G43_028085</name>
    <name evidence="2" type="ORF">J4G43_30075</name>
</gene>
<name>A0A939S613_9BRAD</name>
<dbReference type="EMBL" id="CP086136">
    <property type="protein sequence ID" value="UEM08620.1"/>
    <property type="molecule type" value="Genomic_DNA"/>
</dbReference>
<sequence length="578" mass="62630">MMARRGSFEVTLEGRGAVTLREADYVASGGEGAIYRTGQTGVKVYADTAKMARDGIAEKIKLLAGLKHSGIVAPQGLVLDAGKTPIGFYMPFVAGGEPMSRVFVSDFRARTGFGDADAIALTQSMFEIVQYAHSKKALLVDANELNWLAMINRGSAPTAAVIDVDSWAIGRWPATVIMPSIRDWSAQQFTEATDWFAWGIVAFQIFTGIHPFKGRIEGYKPGDLVQRMKDGASVFDKRAKLPLSVRDFACIPGPLLDWFQTTFQVGKRNAPPAPTAKGKPAKAAQIMRAVTTTTAGALIFEKLFARAGDPVVRIWANGAALLASGNLVDLATGREIGIPMPGDVEVVRVGNGWLVASDDGVEIRIEHFSGDGNIFRIAVPLALRRIFRAGETLFGVTPQSIVELELHDLDRPMLTPGRHWVVMERAITWLDDVAVQDVLGNAFVILPHGAGMSIVRAPELDGFAVVSGKACGRFAAFTVLDRRYGTHQRIELTFDKAMRTYQAWTGPADGPDLNMAILPRGVAATITTDFELTVFVPTNGNVNKVKDTGVSTAMKLARWGDRIVYIADGAVWQLRMAP</sequence>
<reference evidence="3 4" key="2">
    <citation type="journal article" date="2022" name="Int. J. Syst. Evol. Microbiol.">
        <title>Strains of Bradyrhizobium barranii sp. nov. associated with legumes native to Canada are symbionts of soybeans and belong to different subspecies (subsp. barranii subsp. nov. and subsp. apii subsp. nov.) and symbiovars (sv. glycinearum and sv. septentrionale).</title>
        <authorList>
            <person name="Bromfield E.S.P."/>
            <person name="Cloutier S."/>
            <person name="Wasai-Hara S."/>
            <person name="Minamisawa K."/>
        </authorList>
    </citation>
    <scope>NUCLEOTIDE SEQUENCE [LARGE SCALE GENOMIC DNA]</scope>
    <source>
        <strain evidence="3 4">144S4</strain>
    </source>
</reference>
<dbReference type="AlphaFoldDB" id="A0A939S613"/>
<dbReference type="Proteomes" id="UP000664702">
    <property type="component" value="Chromosome"/>
</dbReference>
<dbReference type="SUPFAM" id="SSF56112">
    <property type="entry name" value="Protein kinase-like (PK-like)"/>
    <property type="match status" value="1"/>
</dbReference>
<dbReference type="EMBL" id="JAGEMI010000001">
    <property type="protein sequence ID" value="MBO1864986.1"/>
    <property type="molecule type" value="Genomic_DNA"/>
</dbReference>
<organism evidence="2">
    <name type="scientific">Bradyrhizobium barranii subsp. barranii</name>
    <dbReference type="NCBI Taxonomy" id="2823807"/>
    <lineage>
        <taxon>Bacteria</taxon>
        <taxon>Pseudomonadati</taxon>
        <taxon>Pseudomonadota</taxon>
        <taxon>Alphaproteobacteria</taxon>
        <taxon>Hyphomicrobiales</taxon>
        <taxon>Nitrobacteraceae</taxon>
        <taxon>Bradyrhizobium</taxon>
        <taxon>Bradyrhizobium barranii</taxon>
    </lineage>
</organism>
<dbReference type="InterPro" id="IPR011009">
    <property type="entry name" value="Kinase-like_dom_sf"/>
</dbReference>
<dbReference type="KEGG" id="bban:J4G43_028085"/>
<feature type="domain" description="Protein kinase" evidence="1">
    <location>
        <begin position="20"/>
        <end position="327"/>
    </location>
</feature>
<dbReference type="RefSeq" id="WP_208086944.1">
    <property type="nucleotide sequence ID" value="NZ_CP086136.1"/>
</dbReference>
<dbReference type="Gene3D" id="3.30.200.20">
    <property type="entry name" value="Phosphorylase Kinase, domain 1"/>
    <property type="match status" value="1"/>
</dbReference>
<dbReference type="Gene3D" id="1.10.510.10">
    <property type="entry name" value="Transferase(Phosphotransferase) domain 1"/>
    <property type="match status" value="1"/>
</dbReference>
<evidence type="ECO:0000313" key="3">
    <source>
        <dbReference type="EMBL" id="UEM08620.1"/>
    </source>
</evidence>
<evidence type="ECO:0000313" key="2">
    <source>
        <dbReference type="EMBL" id="MBO1864986.1"/>
    </source>
</evidence>
<reference evidence="2" key="1">
    <citation type="submission" date="2021-03" db="EMBL/GenBank/DDBJ databases">
        <title>Whole Genome Sequence of Bradyrhizobium sp. Strain 144S4.</title>
        <authorList>
            <person name="Bromfield E.S.P."/>
            <person name="Cloutier S."/>
        </authorList>
    </citation>
    <scope>NUCLEOTIDE SEQUENCE [LARGE SCALE GENOMIC DNA]</scope>
    <source>
        <strain evidence="2">144S4</strain>
    </source>
</reference>
<proteinExistence type="predicted"/>
<evidence type="ECO:0000313" key="4">
    <source>
        <dbReference type="Proteomes" id="UP000664702"/>
    </source>
</evidence>
<protein>
    <recommendedName>
        <fullName evidence="1">Protein kinase domain-containing protein</fullName>
    </recommendedName>
</protein>
<dbReference type="InterPro" id="IPR000719">
    <property type="entry name" value="Prot_kinase_dom"/>
</dbReference>